<feature type="compositionally biased region" description="Basic residues" evidence="1">
    <location>
        <begin position="374"/>
        <end position="389"/>
    </location>
</feature>
<feature type="compositionally biased region" description="Low complexity" evidence="1">
    <location>
        <begin position="11"/>
        <end position="28"/>
    </location>
</feature>
<reference evidence="2 3" key="1">
    <citation type="submission" date="2021-03" db="EMBL/GenBank/DDBJ databases">
        <authorList>
            <person name="Peeters C."/>
        </authorList>
    </citation>
    <scope>NUCLEOTIDE SEQUENCE [LARGE SCALE GENOMIC DNA]</scope>
    <source>
        <strain evidence="2 3">LMG 26411</strain>
    </source>
</reference>
<evidence type="ECO:0000256" key="1">
    <source>
        <dbReference type="SAM" id="MobiDB-lite"/>
    </source>
</evidence>
<feature type="compositionally biased region" description="Gly residues" evidence="1">
    <location>
        <begin position="432"/>
        <end position="442"/>
    </location>
</feature>
<evidence type="ECO:0000313" key="2">
    <source>
        <dbReference type="EMBL" id="CAG2161302.1"/>
    </source>
</evidence>
<feature type="compositionally biased region" description="Basic residues" evidence="1">
    <location>
        <begin position="231"/>
        <end position="242"/>
    </location>
</feature>
<feature type="region of interest" description="Disordered" evidence="1">
    <location>
        <begin position="231"/>
        <end position="272"/>
    </location>
</feature>
<feature type="region of interest" description="Disordered" evidence="1">
    <location>
        <begin position="1"/>
        <end position="78"/>
    </location>
</feature>
<gene>
    <name evidence="2" type="ORF">LMG26411_08143</name>
</gene>
<organism evidence="2 3">
    <name type="scientific">Cupriavidus numazuensis</name>
    <dbReference type="NCBI Taxonomy" id="221992"/>
    <lineage>
        <taxon>Bacteria</taxon>
        <taxon>Pseudomonadati</taxon>
        <taxon>Pseudomonadota</taxon>
        <taxon>Betaproteobacteria</taxon>
        <taxon>Burkholderiales</taxon>
        <taxon>Burkholderiaceae</taxon>
        <taxon>Cupriavidus</taxon>
    </lineage>
</organism>
<dbReference type="Proteomes" id="UP000672657">
    <property type="component" value="Unassembled WGS sequence"/>
</dbReference>
<evidence type="ECO:0000313" key="3">
    <source>
        <dbReference type="Proteomes" id="UP000672657"/>
    </source>
</evidence>
<feature type="region of interest" description="Disordered" evidence="1">
    <location>
        <begin position="326"/>
        <end position="482"/>
    </location>
</feature>
<feature type="compositionally biased region" description="Basic residues" evidence="1">
    <location>
        <begin position="445"/>
        <end position="454"/>
    </location>
</feature>
<proteinExistence type="predicted"/>
<feature type="compositionally biased region" description="Basic residues" evidence="1">
    <location>
        <begin position="125"/>
        <end position="134"/>
    </location>
</feature>
<feature type="compositionally biased region" description="Basic and acidic residues" evidence="1">
    <location>
        <begin position="29"/>
        <end position="44"/>
    </location>
</feature>
<accession>A0ABM8TWZ5</accession>
<feature type="compositionally biased region" description="Low complexity" evidence="1">
    <location>
        <begin position="455"/>
        <end position="465"/>
    </location>
</feature>
<dbReference type="EMBL" id="CAJPVI010000124">
    <property type="protein sequence ID" value="CAG2161302.1"/>
    <property type="molecule type" value="Genomic_DNA"/>
</dbReference>
<comment type="caution">
    <text evidence="2">The sequence shown here is derived from an EMBL/GenBank/DDBJ whole genome shotgun (WGS) entry which is preliminary data.</text>
</comment>
<name>A0ABM8TWZ5_9BURK</name>
<protein>
    <submittedName>
        <fullName evidence="2">Uncharacterized protein</fullName>
    </submittedName>
</protein>
<sequence>MEPEPDALCEPGAGAPAGRAPGPRGAGADLRRADVDLWRTERMRQPPCAPADRRGRGPGGACRHRAAALGGDGGGPAGDPEGGRCLCAARPRVSGGSAGVHGGRQRHCAAADAQHGHQPAGHARAAPRHSRPQCRIRPAPAGAGPRREPRLRDLHVRLHRQAQGRCRGPRPAVDACAVHRRGIRHDAAGPRAAVRVDRLRRRTRAHLGAAGIWRRADAAGQRSLVGRAHLRRDRAPRHHHRLLHAELPPPDGRAGRRSGPRPAHPLLHGRRRGNVACQLRPGPVGAAPAAHHQRLWPDRDGDHADDRQGHAADALRRCLHADRQAGRRPQRLCAGRQPAAGAAGCGRRTVPGASRTGPRLSESRGPVGGALRGRPVRQRGRPPVPHRRPGALGRRWAAGIPRAHRPSGQGPRLPHRAGRDRGAIAGAAGSARGRGGSQGRPPGGLRRRRHRRGGAARSAGPGAARLHGAGRDRRAQRAAAEP</sequence>
<feature type="region of interest" description="Disordered" evidence="1">
    <location>
        <begin position="117"/>
        <end position="147"/>
    </location>
</feature>
<keyword evidence="3" id="KW-1185">Reference proteome</keyword>